<keyword evidence="3 5" id="KW-0378">Hydrolase</keyword>
<dbReference type="EMBL" id="RAYQ01000006">
    <property type="protein sequence ID" value="RKI92112.1"/>
    <property type="molecule type" value="Genomic_DNA"/>
</dbReference>
<dbReference type="GO" id="GO:0004175">
    <property type="term" value="F:endopeptidase activity"/>
    <property type="evidence" value="ECO:0007669"/>
    <property type="project" value="TreeGrafter"/>
</dbReference>
<keyword evidence="4 5" id="KW-0720">Serine protease</keyword>
<keyword evidence="2 5" id="KW-0645">Protease</keyword>
<accession>A0A3A9AKY0</accession>
<organism evidence="7 8">
    <name type="scientific">Parablautia intestinalis</name>
    <dbReference type="NCBI Taxonomy" id="2320100"/>
    <lineage>
        <taxon>Bacteria</taxon>
        <taxon>Bacillati</taxon>
        <taxon>Bacillota</taxon>
        <taxon>Clostridia</taxon>
        <taxon>Lachnospirales</taxon>
        <taxon>Lachnospiraceae</taxon>
        <taxon>Parablautia</taxon>
    </lineage>
</organism>
<dbReference type="SUPFAM" id="SSF52096">
    <property type="entry name" value="ClpP/crotonase"/>
    <property type="match status" value="1"/>
</dbReference>
<protein>
    <submittedName>
        <fullName evidence="7">S41 family peptidase</fullName>
    </submittedName>
</protein>
<sequence length="401" mass="44314">MLIISLFFACVCTGGALYRLYKARAVGVSAQGGRESVVTNDTLEKMKVIEDAVSTYYYYEDKVDAEEMREGIYKGMIDSLGDPYSEYYSKEELEEAINSNQGISYGIGAYISMSKQMNMAMINGVMEGSPAEEAGLREGDIIYEVDGETTQGMSLTQVVSLVKGREGTTVQLTIYREGEVDFQRLEIKRSKRLETTTVDSGMLEDADNIGYLRIREFDTVTVDQYTEAMAELRGHGMEGMILDLRSNPGGDVNAVVEIARKILPEGLIVYTEDKQGVRKEYTCDGKKELDVPLVVLVNEYSASASEILAGAIQDYHKGTLVGTTTYGKGIVQQIQRLDDGTALKLTISAYYTPAGRNIHGVGIKPDVELEYDYEGNEETGSDNQVERAIEILNDEISVENN</sequence>
<dbReference type="OrthoDB" id="9812068at2"/>
<gene>
    <name evidence="7" type="ORF">D7V94_07465</name>
</gene>
<dbReference type="AlphaFoldDB" id="A0A3A9AKY0"/>
<evidence type="ECO:0000256" key="4">
    <source>
        <dbReference type="ARBA" id="ARBA00022825"/>
    </source>
</evidence>
<dbReference type="PANTHER" id="PTHR32060:SF30">
    <property type="entry name" value="CARBOXY-TERMINAL PROCESSING PROTEASE CTPA"/>
    <property type="match status" value="1"/>
</dbReference>
<evidence type="ECO:0000256" key="3">
    <source>
        <dbReference type="ARBA" id="ARBA00022801"/>
    </source>
</evidence>
<evidence type="ECO:0000256" key="1">
    <source>
        <dbReference type="ARBA" id="ARBA00009179"/>
    </source>
</evidence>
<dbReference type="InterPro" id="IPR055210">
    <property type="entry name" value="CtpA/B_N"/>
</dbReference>
<dbReference type="CDD" id="cd06782">
    <property type="entry name" value="cpPDZ_CPP-like"/>
    <property type="match status" value="1"/>
</dbReference>
<dbReference type="GO" id="GO:0007165">
    <property type="term" value="P:signal transduction"/>
    <property type="evidence" value="ECO:0007669"/>
    <property type="project" value="TreeGrafter"/>
</dbReference>
<evidence type="ECO:0000256" key="2">
    <source>
        <dbReference type="ARBA" id="ARBA00022670"/>
    </source>
</evidence>
<dbReference type="Gene3D" id="2.30.42.10">
    <property type="match status" value="1"/>
</dbReference>
<reference evidence="7 8" key="1">
    <citation type="submission" date="2018-09" db="EMBL/GenBank/DDBJ databases">
        <title>Murine metabolic-syndrome-specific gut microbial biobank.</title>
        <authorList>
            <person name="Liu C."/>
        </authorList>
    </citation>
    <scope>NUCLEOTIDE SEQUENCE [LARGE SCALE GENOMIC DNA]</scope>
    <source>
        <strain evidence="7 8">0.1xD8-82</strain>
    </source>
</reference>
<dbReference type="PROSITE" id="PS50106">
    <property type="entry name" value="PDZ"/>
    <property type="match status" value="1"/>
</dbReference>
<evidence type="ECO:0000313" key="8">
    <source>
        <dbReference type="Proteomes" id="UP000280696"/>
    </source>
</evidence>
<dbReference type="SUPFAM" id="SSF50156">
    <property type="entry name" value="PDZ domain-like"/>
    <property type="match status" value="1"/>
</dbReference>
<dbReference type="GO" id="GO:0030288">
    <property type="term" value="C:outer membrane-bounded periplasmic space"/>
    <property type="evidence" value="ECO:0007669"/>
    <property type="project" value="TreeGrafter"/>
</dbReference>
<dbReference type="GO" id="GO:0008236">
    <property type="term" value="F:serine-type peptidase activity"/>
    <property type="evidence" value="ECO:0007669"/>
    <property type="project" value="UniProtKB-KW"/>
</dbReference>
<proteinExistence type="inferred from homology"/>
<evidence type="ECO:0000313" key="7">
    <source>
        <dbReference type="EMBL" id="RKI92112.1"/>
    </source>
</evidence>
<dbReference type="CDD" id="cd07560">
    <property type="entry name" value="Peptidase_S41_CPP"/>
    <property type="match status" value="1"/>
</dbReference>
<dbReference type="InterPro" id="IPR029045">
    <property type="entry name" value="ClpP/crotonase-like_dom_sf"/>
</dbReference>
<dbReference type="Gene3D" id="3.90.226.10">
    <property type="entry name" value="2-enoyl-CoA Hydratase, Chain A, domain 1"/>
    <property type="match status" value="1"/>
</dbReference>
<keyword evidence="8" id="KW-1185">Reference proteome</keyword>
<dbReference type="Gene3D" id="3.30.750.44">
    <property type="match status" value="1"/>
</dbReference>
<dbReference type="NCBIfam" id="TIGR00225">
    <property type="entry name" value="prc"/>
    <property type="match status" value="1"/>
</dbReference>
<name>A0A3A9AKY0_9FIRM</name>
<comment type="similarity">
    <text evidence="1 5">Belongs to the peptidase S41A family.</text>
</comment>
<evidence type="ECO:0000259" key="6">
    <source>
        <dbReference type="PROSITE" id="PS50106"/>
    </source>
</evidence>
<comment type="caution">
    <text evidence="7">The sequence shown here is derived from an EMBL/GenBank/DDBJ whole genome shotgun (WGS) entry which is preliminary data.</text>
</comment>
<dbReference type="SMART" id="SM00228">
    <property type="entry name" value="PDZ"/>
    <property type="match status" value="1"/>
</dbReference>
<dbReference type="InterPro" id="IPR004447">
    <property type="entry name" value="Peptidase_S41A"/>
</dbReference>
<dbReference type="SMART" id="SM00245">
    <property type="entry name" value="TSPc"/>
    <property type="match status" value="1"/>
</dbReference>
<dbReference type="GO" id="GO:0006508">
    <property type="term" value="P:proteolysis"/>
    <property type="evidence" value="ECO:0007669"/>
    <property type="project" value="UniProtKB-KW"/>
</dbReference>
<dbReference type="InterPro" id="IPR005151">
    <property type="entry name" value="Tail-specific_protease"/>
</dbReference>
<dbReference type="FunFam" id="2.30.42.10:FF:000063">
    <property type="entry name" value="Peptidase, S41 family"/>
    <property type="match status" value="1"/>
</dbReference>
<dbReference type="PANTHER" id="PTHR32060">
    <property type="entry name" value="TAIL-SPECIFIC PROTEASE"/>
    <property type="match status" value="1"/>
</dbReference>
<dbReference type="InterPro" id="IPR036034">
    <property type="entry name" value="PDZ_sf"/>
</dbReference>
<evidence type="ECO:0000256" key="5">
    <source>
        <dbReference type="RuleBase" id="RU004404"/>
    </source>
</evidence>
<dbReference type="Pfam" id="PF17820">
    <property type="entry name" value="PDZ_6"/>
    <property type="match status" value="1"/>
</dbReference>
<dbReference type="Proteomes" id="UP000280696">
    <property type="component" value="Unassembled WGS sequence"/>
</dbReference>
<feature type="domain" description="PDZ" evidence="6">
    <location>
        <begin position="93"/>
        <end position="163"/>
    </location>
</feature>
<dbReference type="InterPro" id="IPR001478">
    <property type="entry name" value="PDZ"/>
</dbReference>
<dbReference type="Pfam" id="PF22694">
    <property type="entry name" value="CtpB_N-like"/>
    <property type="match status" value="1"/>
</dbReference>
<dbReference type="Pfam" id="PF03572">
    <property type="entry name" value="Peptidase_S41"/>
    <property type="match status" value="1"/>
</dbReference>
<dbReference type="InterPro" id="IPR041489">
    <property type="entry name" value="PDZ_6"/>
</dbReference>